<name>A0AAV2LXK5_KNICA</name>
<keyword evidence="1" id="KW-0472">Membrane</keyword>
<keyword evidence="3" id="KW-1185">Reference proteome</keyword>
<organism evidence="2 3">
    <name type="scientific">Knipowitschia caucasica</name>
    <name type="common">Caucasian dwarf goby</name>
    <name type="synonym">Pomatoschistus caucasicus</name>
    <dbReference type="NCBI Taxonomy" id="637954"/>
    <lineage>
        <taxon>Eukaryota</taxon>
        <taxon>Metazoa</taxon>
        <taxon>Chordata</taxon>
        <taxon>Craniata</taxon>
        <taxon>Vertebrata</taxon>
        <taxon>Euteleostomi</taxon>
        <taxon>Actinopterygii</taxon>
        <taxon>Neopterygii</taxon>
        <taxon>Teleostei</taxon>
        <taxon>Neoteleostei</taxon>
        <taxon>Acanthomorphata</taxon>
        <taxon>Gobiaria</taxon>
        <taxon>Gobiiformes</taxon>
        <taxon>Gobioidei</taxon>
        <taxon>Gobiidae</taxon>
        <taxon>Gobiinae</taxon>
        <taxon>Knipowitschia</taxon>
    </lineage>
</organism>
<protein>
    <submittedName>
        <fullName evidence="2">Uncharacterized protein</fullName>
    </submittedName>
</protein>
<dbReference type="EMBL" id="OZ035827">
    <property type="protein sequence ID" value="CAL1605755.1"/>
    <property type="molecule type" value="Genomic_DNA"/>
</dbReference>
<evidence type="ECO:0000256" key="1">
    <source>
        <dbReference type="SAM" id="Phobius"/>
    </source>
</evidence>
<keyword evidence="1" id="KW-1133">Transmembrane helix</keyword>
<sequence length="208" mass="21524">MGVGCLGFGWGGGWGWLLGGGCGGVWWYGWGCVDGGGVGGWYFGFVGGGVGGGGEEDGDKKIWGGEVRVLLGRGGWGLGEMYVKGCGIVWCVFFLGFFGGVLCGCCWGVVGLGLVFLCVGCFDGGNCFFWGMVFFCGGFCIGCGGGIGMGGCLGGLLFGGFGVLVVFWWFVVGWFGCVVVVWVGFFGGFLWCLGCRAAWPLCEIELAT</sequence>
<gene>
    <name evidence="2" type="ORF">KC01_LOCUS33080</name>
</gene>
<feature type="transmembrane region" description="Helical" evidence="1">
    <location>
        <begin position="167"/>
        <end position="193"/>
    </location>
</feature>
<feature type="transmembrane region" description="Helical" evidence="1">
    <location>
        <begin position="87"/>
        <end position="116"/>
    </location>
</feature>
<feature type="transmembrane region" description="Helical" evidence="1">
    <location>
        <begin position="128"/>
        <end position="161"/>
    </location>
</feature>
<keyword evidence="1" id="KW-0812">Transmembrane</keyword>
<evidence type="ECO:0000313" key="3">
    <source>
        <dbReference type="Proteomes" id="UP001497482"/>
    </source>
</evidence>
<reference evidence="2 3" key="1">
    <citation type="submission" date="2024-04" db="EMBL/GenBank/DDBJ databases">
        <authorList>
            <person name="Waldvogel A.-M."/>
            <person name="Schoenle A."/>
        </authorList>
    </citation>
    <scope>NUCLEOTIDE SEQUENCE [LARGE SCALE GENOMIC DNA]</scope>
</reference>
<proteinExistence type="predicted"/>
<dbReference type="Proteomes" id="UP001497482">
    <property type="component" value="Chromosome 5"/>
</dbReference>
<dbReference type="AlphaFoldDB" id="A0AAV2LXK5"/>
<accession>A0AAV2LXK5</accession>
<evidence type="ECO:0000313" key="2">
    <source>
        <dbReference type="EMBL" id="CAL1605755.1"/>
    </source>
</evidence>